<proteinExistence type="predicted"/>
<feature type="signal peptide" evidence="2">
    <location>
        <begin position="1"/>
        <end position="24"/>
    </location>
</feature>
<feature type="transmembrane region" description="Helical" evidence="1">
    <location>
        <begin position="533"/>
        <end position="550"/>
    </location>
</feature>
<feature type="transmembrane region" description="Helical" evidence="1">
    <location>
        <begin position="361"/>
        <end position="383"/>
    </location>
</feature>
<feature type="transmembrane region" description="Helical" evidence="1">
    <location>
        <begin position="462"/>
        <end position="483"/>
    </location>
</feature>
<keyword evidence="1" id="KW-0812">Transmembrane</keyword>
<keyword evidence="4" id="KW-1185">Reference proteome</keyword>
<evidence type="ECO:0000256" key="2">
    <source>
        <dbReference type="SAM" id="SignalP"/>
    </source>
</evidence>
<dbReference type="AlphaFoldDB" id="A0AAV9U1C7"/>
<dbReference type="EMBL" id="JAVHNS010000016">
    <property type="protein sequence ID" value="KAK6333825.1"/>
    <property type="molecule type" value="Genomic_DNA"/>
</dbReference>
<feature type="transmembrane region" description="Helical" evidence="1">
    <location>
        <begin position="495"/>
        <end position="513"/>
    </location>
</feature>
<evidence type="ECO:0000313" key="3">
    <source>
        <dbReference type="EMBL" id="KAK6333825.1"/>
    </source>
</evidence>
<feature type="chain" id="PRO_5043642567" evidence="2">
    <location>
        <begin position="25"/>
        <end position="588"/>
    </location>
</feature>
<accession>A0AAV9U1C7</accession>
<sequence>MYLGIMKPASVAAVVLILATHCHAYTSLRCFEGYKSLTECIQGLAANNEATTRDAPNEPPTRSELFHYLMTCSKNLDLKTSSKDCLMDSIYLITDVKCLQQPFEDHKKCYDSVFRLEDRKMAICTLKSLRTLPLQRYITEEQCSQILEAFGNCLTGSTTTEELLGCSGENIWKGNLVTDPDPPNPGSTFGQGNLFSTLTLFQILLLTQPRGSLLYPGRGWLSYRLSPVLAAYEALIILYFLFIPSKRSTEPPVASYSLKAIGILYLRTLPLPSHTDAAKNIIASQGFCPKRYYFDWDTLEIHKKANEIWREECRMSGPGLRKDLLSFSGRLGFWSRQIQVFTILGLIVALIKTLVPHGIPMVVLFSTLWAFSWIVVQLLVILATSSDPISEDELTGQQLFLYVAHIAHQTEIRQKLGMDIFMHHIWNSQIIIYLYMSLVPSSINPLEDQDIKRAFIEHNDTIGTYLTMYMLHAVSYLTYALMWANDFGLDSPVKVFERLTSLLTVGLLVFFICQLEMPSSGYAPSNSTTRETLTTIFLFVVIPLIAAFMLRGPWALVHTIFMLYTFTWYITCWNDEGSSKPDWLDWLP</sequence>
<reference evidence="3 4" key="1">
    <citation type="submission" date="2019-10" db="EMBL/GenBank/DDBJ databases">
        <authorList>
            <person name="Palmer J.M."/>
        </authorList>
    </citation>
    <scope>NUCLEOTIDE SEQUENCE [LARGE SCALE GENOMIC DNA]</scope>
    <source>
        <strain evidence="3 4">TWF730</strain>
    </source>
</reference>
<dbReference type="Proteomes" id="UP001373714">
    <property type="component" value="Unassembled WGS sequence"/>
</dbReference>
<name>A0AAV9U1C7_9PEZI</name>
<gene>
    <name evidence="3" type="ORF">TWF730_004008</name>
</gene>
<comment type="caution">
    <text evidence="3">The sequence shown here is derived from an EMBL/GenBank/DDBJ whole genome shotgun (WGS) entry which is preliminary data.</text>
</comment>
<keyword evidence="2" id="KW-0732">Signal</keyword>
<evidence type="ECO:0000313" key="4">
    <source>
        <dbReference type="Proteomes" id="UP001373714"/>
    </source>
</evidence>
<feature type="transmembrane region" description="Helical" evidence="1">
    <location>
        <begin position="338"/>
        <end position="355"/>
    </location>
</feature>
<protein>
    <submittedName>
        <fullName evidence="3">Uncharacterized protein</fullName>
    </submittedName>
</protein>
<organism evidence="3 4">
    <name type="scientific">Orbilia blumenaviensis</name>
    <dbReference type="NCBI Taxonomy" id="1796055"/>
    <lineage>
        <taxon>Eukaryota</taxon>
        <taxon>Fungi</taxon>
        <taxon>Dikarya</taxon>
        <taxon>Ascomycota</taxon>
        <taxon>Pezizomycotina</taxon>
        <taxon>Orbiliomycetes</taxon>
        <taxon>Orbiliales</taxon>
        <taxon>Orbiliaceae</taxon>
        <taxon>Orbilia</taxon>
    </lineage>
</organism>
<keyword evidence="1" id="KW-1133">Transmembrane helix</keyword>
<keyword evidence="1" id="KW-0472">Membrane</keyword>
<evidence type="ECO:0000256" key="1">
    <source>
        <dbReference type="SAM" id="Phobius"/>
    </source>
</evidence>